<keyword evidence="3 6" id="KW-0808">Transferase</keyword>
<dbReference type="CDD" id="cd00685">
    <property type="entry name" value="Trans_IPPS_HT"/>
    <property type="match status" value="1"/>
</dbReference>
<protein>
    <recommendedName>
        <fullName evidence="9">Polyprenyl synthetase family protein</fullName>
    </recommendedName>
</protein>
<dbReference type="RefSeq" id="WP_345037230.1">
    <property type="nucleotide sequence ID" value="NZ_BAABBA010000002.1"/>
</dbReference>
<dbReference type="SFLD" id="SFLDS00005">
    <property type="entry name" value="Isoprenoid_Synthase_Type_I"/>
    <property type="match status" value="1"/>
</dbReference>
<comment type="cofactor">
    <cofactor evidence="1">
        <name>Mg(2+)</name>
        <dbReference type="ChEBI" id="CHEBI:18420"/>
    </cofactor>
</comment>
<dbReference type="PANTHER" id="PTHR12001:SF85">
    <property type="entry name" value="SHORT CHAIN ISOPRENYL DIPHOSPHATE SYNTHASE"/>
    <property type="match status" value="1"/>
</dbReference>
<evidence type="ECO:0000256" key="2">
    <source>
        <dbReference type="ARBA" id="ARBA00006706"/>
    </source>
</evidence>
<gene>
    <name evidence="7" type="ORF">GCM10022262_04720</name>
</gene>
<keyword evidence="4" id="KW-0479">Metal-binding</keyword>
<name>A0ABP8EQ47_9MICO</name>
<accession>A0ABP8EQ47</accession>
<comment type="caution">
    <text evidence="7">The sequence shown here is derived from an EMBL/GenBank/DDBJ whole genome shotgun (WGS) entry which is preliminary data.</text>
</comment>
<dbReference type="PROSITE" id="PS00723">
    <property type="entry name" value="POLYPRENYL_SYNTHASE_1"/>
    <property type="match status" value="1"/>
</dbReference>
<comment type="similarity">
    <text evidence="2 6">Belongs to the FPP/GGPP synthase family.</text>
</comment>
<evidence type="ECO:0000256" key="6">
    <source>
        <dbReference type="RuleBase" id="RU004466"/>
    </source>
</evidence>
<dbReference type="InterPro" id="IPR033749">
    <property type="entry name" value="Polyprenyl_synt_CS"/>
</dbReference>
<evidence type="ECO:0008006" key="9">
    <source>
        <dbReference type="Google" id="ProtNLM"/>
    </source>
</evidence>
<dbReference type="SUPFAM" id="SSF48576">
    <property type="entry name" value="Terpenoid synthases"/>
    <property type="match status" value="1"/>
</dbReference>
<keyword evidence="8" id="KW-1185">Reference proteome</keyword>
<organism evidence="7 8">
    <name type="scientific">Georgenia daeguensis</name>
    <dbReference type="NCBI Taxonomy" id="908355"/>
    <lineage>
        <taxon>Bacteria</taxon>
        <taxon>Bacillati</taxon>
        <taxon>Actinomycetota</taxon>
        <taxon>Actinomycetes</taxon>
        <taxon>Micrococcales</taxon>
        <taxon>Bogoriellaceae</taxon>
        <taxon>Georgenia</taxon>
    </lineage>
</organism>
<keyword evidence="5" id="KW-0460">Magnesium</keyword>
<reference evidence="8" key="1">
    <citation type="journal article" date="2019" name="Int. J. Syst. Evol. Microbiol.">
        <title>The Global Catalogue of Microorganisms (GCM) 10K type strain sequencing project: providing services to taxonomists for standard genome sequencing and annotation.</title>
        <authorList>
            <consortium name="The Broad Institute Genomics Platform"/>
            <consortium name="The Broad Institute Genome Sequencing Center for Infectious Disease"/>
            <person name="Wu L."/>
            <person name="Ma J."/>
        </authorList>
    </citation>
    <scope>NUCLEOTIDE SEQUENCE [LARGE SCALE GENOMIC DNA]</scope>
    <source>
        <strain evidence="8">JCM 17459</strain>
    </source>
</reference>
<proteinExistence type="inferred from homology"/>
<dbReference type="Pfam" id="PF00348">
    <property type="entry name" value="polyprenyl_synt"/>
    <property type="match status" value="1"/>
</dbReference>
<evidence type="ECO:0000256" key="3">
    <source>
        <dbReference type="ARBA" id="ARBA00022679"/>
    </source>
</evidence>
<dbReference type="PANTHER" id="PTHR12001">
    <property type="entry name" value="GERANYLGERANYL PYROPHOSPHATE SYNTHASE"/>
    <property type="match status" value="1"/>
</dbReference>
<dbReference type="InterPro" id="IPR000092">
    <property type="entry name" value="Polyprenyl_synt"/>
</dbReference>
<dbReference type="InterPro" id="IPR008949">
    <property type="entry name" value="Isoprenoid_synthase_dom_sf"/>
</dbReference>
<sequence length="362" mass="37952">MHSTALSDLREAVAERVLTALDDRTAHLAHVGAPLTDFLAPARSLLGGGKRLRALLCGAGWAAAAPDASLGGPVVLAGSALELFQGAALVHDDVMDASQTRRGMPSAHRRFALEHAERDWLGDADDYGQASAIVLGDLLLSLSSMEMDEAQAAVGPAAGGRARRTYDAMTAEVALGQYLDVRSQAQPWEDDGDAALARALQVVRHKSARYSVEHPLLVGAALAGADDDLLAALSAVGLPLGEAFQLRDDELGVFGDPSTTGKPAGDDLREGKRTALLAMTVRRAGADDRALLRDRVGAADLTGDDVAALQRVMRATGAVEEHERMIEARYQAGLVALATAALPRRADALLRELAAALTRRAA</sequence>
<evidence type="ECO:0000313" key="7">
    <source>
        <dbReference type="EMBL" id="GAA4286113.1"/>
    </source>
</evidence>
<dbReference type="Proteomes" id="UP001499841">
    <property type="component" value="Unassembled WGS sequence"/>
</dbReference>
<evidence type="ECO:0000256" key="1">
    <source>
        <dbReference type="ARBA" id="ARBA00001946"/>
    </source>
</evidence>
<evidence type="ECO:0000256" key="4">
    <source>
        <dbReference type="ARBA" id="ARBA00022723"/>
    </source>
</evidence>
<dbReference type="Gene3D" id="1.10.600.10">
    <property type="entry name" value="Farnesyl Diphosphate Synthase"/>
    <property type="match status" value="1"/>
</dbReference>
<evidence type="ECO:0000313" key="8">
    <source>
        <dbReference type="Proteomes" id="UP001499841"/>
    </source>
</evidence>
<dbReference type="EMBL" id="BAABBA010000002">
    <property type="protein sequence ID" value="GAA4286113.1"/>
    <property type="molecule type" value="Genomic_DNA"/>
</dbReference>
<evidence type="ECO:0000256" key="5">
    <source>
        <dbReference type="ARBA" id="ARBA00022842"/>
    </source>
</evidence>